<proteinExistence type="predicted"/>
<comment type="caution">
    <text evidence="1">The sequence shown here is derived from an EMBL/GenBank/DDBJ whole genome shotgun (WGS) entry which is preliminary data.</text>
</comment>
<name>A0A0F9HCB4_9ZZZZ</name>
<sequence>MKPIAQIKLIHFGGQLSFLRSCPKENSVHVNNGIIDNINRVIEFVEESEYQVTKNALHELKAAKEKLDKTPEDYKLKNEEGAKFFNIMERLLFVIRAEARSHFTYTISEKRIDINKLLFKVGSLFAEDVYDSLPFAIQQDFKEGGECIAFELSTSAAFNILRGIEGLLRILLKSLKPQVDVSKQTLGPVITSLRALDDSNLITLLDSCDRIRDNHRNPTFHPEKVYSIDEAQDLFNLCVGVVNDIIAFMNNN</sequence>
<dbReference type="AlphaFoldDB" id="A0A0F9HCB4"/>
<organism evidence="1">
    <name type="scientific">marine sediment metagenome</name>
    <dbReference type="NCBI Taxonomy" id="412755"/>
    <lineage>
        <taxon>unclassified sequences</taxon>
        <taxon>metagenomes</taxon>
        <taxon>ecological metagenomes</taxon>
    </lineage>
</organism>
<evidence type="ECO:0000313" key="1">
    <source>
        <dbReference type="EMBL" id="KKM10900.1"/>
    </source>
</evidence>
<gene>
    <name evidence="1" type="ORF">LCGC14_1721630</name>
</gene>
<accession>A0A0F9HCB4</accession>
<protein>
    <submittedName>
        <fullName evidence="1">Uncharacterized protein</fullName>
    </submittedName>
</protein>
<reference evidence="1" key="1">
    <citation type="journal article" date="2015" name="Nature">
        <title>Complex archaea that bridge the gap between prokaryotes and eukaryotes.</title>
        <authorList>
            <person name="Spang A."/>
            <person name="Saw J.H."/>
            <person name="Jorgensen S.L."/>
            <person name="Zaremba-Niedzwiedzka K."/>
            <person name="Martijn J."/>
            <person name="Lind A.E."/>
            <person name="van Eijk R."/>
            <person name="Schleper C."/>
            <person name="Guy L."/>
            <person name="Ettema T.J."/>
        </authorList>
    </citation>
    <scope>NUCLEOTIDE SEQUENCE</scope>
</reference>
<dbReference type="EMBL" id="LAZR01015503">
    <property type="protein sequence ID" value="KKM10900.1"/>
    <property type="molecule type" value="Genomic_DNA"/>
</dbReference>